<dbReference type="Proteomes" id="UP001501319">
    <property type="component" value="Unassembled WGS sequence"/>
</dbReference>
<reference evidence="3" key="1">
    <citation type="journal article" date="2019" name="Int. J. Syst. Evol. Microbiol.">
        <title>The Global Catalogue of Microorganisms (GCM) 10K type strain sequencing project: providing services to taxonomists for standard genome sequencing and annotation.</title>
        <authorList>
            <consortium name="The Broad Institute Genomics Platform"/>
            <consortium name="The Broad Institute Genome Sequencing Center for Infectious Disease"/>
            <person name="Wu L."/>
            <person name="Ma J."/>
        </authorList>
    </citation>
    <scope>NUCLEOTIDE SEQUENCE [LARGE SCALE GENOMIC DNA]</scope>
    <source>
        <strain evidence="3">JCM 14306</strain>
    </source>
</reference>
<dbReference type="SMART" id="SM00642">
    <property type="entry name" value="Aamy"/>
    <property type="match status" value="1"/>
</dbReference>
<evidence type="ECO:0000313" key="3">
    <source>
        <dbReference type="Proteomes" id="UP001501319"/>
    </source>
</evidence>
<protein>
    <submittedName>
        <fullName evidence="2">Alpha-amylase family protein</fullName>
    </submittedName>
</protein>
<feature type="domain" description="Glycosyl hydrolase family 13 catalytic" evidence="1">
    <location>
        <begin position="20"/>
        <end position="421"/>
    </location>
</feature>
<dbReference type="PANTHER" id="PTHR10357">
    <property type="entry name" value="ALPHA-AMYLASE FAMILY MEMBER"/>
    <property type="match status" value="1"/>
</dbReference>
<sequence length="545" mass="62438">MTGERRATSDLWWKNAIIYCLDIETFFDTDADGCGDILGLTERIDYLAGLGVTCIWLMPCFPSPQRDDGYDITDYYNIDPKLGTLGDFVEMLRTAQDRGIRVLVDLVVNHTSNQHPWFQSARKGRDALYHDYYVWEDHKPEEDLSDLIFPGEENTSWDWDAQARQWYLHRFYAEQPDLNTANSAVRDEIAKIGAFWLALGLAGYRLDAVPYLLEETNRPGSDGKDPHALLRELRAFLVRRRGDAVLLGEVNLPPEQTRQYFGNGNDELTMIFNFRINQYIYLSLARQDAGPLAHALATQPAIPVECQWTNFVRNHDELTLDKLTPGERREVFAAFGPDERMQIYDRGIRRRLPSMLDSNQDRIRLTYALMFSLPGTPTLFYGEEIGMTENLDIPGRYSVRTPMQWSPEPHAGFSTAPDGARLCRPLADDHSANVAEQRREPDSLLNWMERLIRMRKECPEFGWGAFEQISSEGPVFAHRCDWNGNTVIAVHNLSDRSASQVLPRSDAWAKLVDLFGDEDCAPGDEIELKPYGYRWLRAQLQVIEG</sequence>
<dbReference type="Gene3D" id="2.60.40.1180">
    <property type="entry name" value="Golgi alpha-mannosidase II"/>
    <property type="match status" value="1"/>
</dbReference>
<evidence type="ECO:0000259" key="1">
    <source>
        <dbReference type="SMART" id="SM00642"/>
    </source>
</evidence>
<dbReference type="InterPro" id="IPR013780">
    <property type="entry name" value="Glyco_hydro_b"/>
</dbReference>
<dbReference type="InterPro" id="IPR006047">
    <property type="entry name" value="GH13_cat_dom"/>
</dbReference>
<proteinExistence type="predicted"/>
<organism evidence="2 3">
    <name type="scientific">Kribbella alba</name>
    <dbReference type="NCBI Taxonomy" id="190197"/>
    <lineage>
        <taxon>Bacteria</taxon>
        <taxon>Bacillati</taxon>
        <taxon>Actinomycetota</taxon>
        <taxon>Actinomycetes</taxon>
        <taxon>Propionibacteriales</taxon>
        <taxon>Kribbellaceae</taxon>
        <taxon>Kribbella</taxon>
    </lineage>
</organism>
<dbReference type="Gene3D" id="3.20.20.80">
    <property type="entry name" value="Glycosidases"/>
    <property type="match status" value="1"/>
</dbReference>
<dbReference type="RefSeq" id="WP_344110579.1">
    <property type="nucleotide sequence ID" value="NZ_BAAANE010000004.1"/>
</dbReference>
<dbReference type="EMBL" id="BAAANE010000004">
    <property type="protein sequence ID" value="GAA1630947.1"/>
    <property type="molecule type" value="Genomic_DNA"/>
</dbReference>
<comment type="caution">
    <text evidence="2">The sequence shown here is derived from an EMBL/GenBank/DDBJ whole genome shotgun (WGS) entry which is preliminary data.</text>
</comment>
<evidence type="ECO:0000313" key="2">
    <source>
        <dbReference type="EMBL" id="GAA1630947.1"/>
    </source>
</evidence>
<dbReference type="InterPro" id="IPR017853">
    <property type="entry name" value="GH"/>
</dbReference>
<keyword evidence="3" id="KW-1185">Reference proteome</keyword>
<dbReference type="CDD" id="cd11334">
    <property type="entry name" value="AmyAc_TreS"/>
    <property type="match status" value="1"/>
</dbReference>
<dbReference type="InterPro" id="IPR045857">
    <property type="entry name" value="O16G_dom_2"/>
</dbReference>
<dbReference type="SUPFAM" id="SSF51445">
    <property type="entry name" value="(Trans)glycosidases"/>
    <property type="match status" value="1"/>
</dbReference>
<accession>A0ABP4R0E6</accession>
<gene>
    <name evidence="2" type="ORF">GCM10009744_18860</name>
</gene>
<dbReference type="Pfam" id="PF00128">
    <property type="entry name" value="Alpha-amylase"/>
    <property type="match status" value="2"/>
</dbReference>
<dbReference type="PANTHER" id="PTHR10357:SF219">
    <property type="entry name" value="MALTOSE ALPHA-D-GLUCOSYLTRANSFERASE"/>
    <property type="match status" value="1"/>
</dbReference>
<dbReference type="Gene3D" id="3.90.400.10">
    <property type="entry name" value="Oligo-1,6-glucosidase, Domain 2"/>
    <property type="match status" value="1"/>
</dbReference>
<name>A0ABP4R0E6_9ACTN</name>
<dbReference type="SUPFAM" id="SSF51011">
    <property type="entry name" value="Glycosyl hydrolase domain"/>
    <property type="match status" value="1"/>
</dbReference>